<dbReference type="RefSeq" id="WP_090685645.1">
    <property type="nucleotide sequence ID" value="NZ_CADERL010000012.1"/>
</dbReference>
<organism evidence="2 3">
    <name type="scientific">Paraburkholderia phenazinium</name>
    <dbReference type="NCBI Taxonomy" id="60549"/>
    <lineage>
        <taxon>Bacteria</taxon>
        <taxon>Pseudomonadati</taxon>
        <taxon>Pseudomonadota</taxon>
        <taxon>Betaproteobacteria</taxon>
        <taxon>Burkholderiales</taxon>
        <taxon>Burkholderiaceae</taxon>
        <taxon>Paraburkholderia</taxon>
    </lineage>
</organism>
<dbReference type="EMBL" id="FNCJ01000006">
    <property type="protein sequence ID" value="SDH02029.1"/>
    <property type="molecule type" value="Genomic_DNA"/>
</dbReference>
<sequence length="63" mass="6976">MGGVREQSHKGIDGALAAATLSYWVIELPFLRFKDNLSRAGQRRLKTTQDERAPGIVIDLPNP</sequence>
<feature type="region of interest" description="Disordered" evidence="1">
    <location>
        <begin position="44"/>
        <end position="63"/>
    </location>
</feature>
<evidence type="ECO:0000313" key="3">
    <source>
        <dbReference type="Proteomes" id="UP000199706"/>
    </source>
</evidence>
<accession>A0A1G7Z0E4</accession>
<evidence type="ECO:0000313" key="2">
    <source>
        <dbReference type="EMBL" id="SDH02029.1"/>
    </source>
</evidence>
<dbReference type="Proteomes" id="UP000199706">
    <property type="component" value="Unassembled WGS sequence"/>
</dbReference>
<reference evidence="2 3" key="1">
    <citation type="submission" date="2016-10" db="EMBL/GenBank/DDBJ databases">
        <authorList>
            <person name="de Groot N.N."/>
        </authorList>
    </citation>
    <scope>NUCLEOTIDE SEQUENCE [LARGE SCALE GENOMIC DNA]</scope>
    <source>
        <strain evidence="2 3">LMG 2247</strain>
    </source>
</reference>
<evidence type="ECO:0000256" key="1">
    <source>
        <dbReference type="SAM" id="MobiDB-lite"/>
    </source>
</evidence>
<dbReference type="AlphaFoldDB" id="A0A1G7Z0E4"/>
<name>A0A1G7Z0E4_9BURK</name>
<gene>
    <name evidence="2" type="ORF">SAMN05216466_106387</name>
</gene>
<protein>
    <submittedName>
        <fullName evidence="2">Uncharacterized protein</fullName>
    </submittedName>
</protein>
<dbReference type="OrthoDB" id="9814807at2"/>
<proteinExistence type="predicted"/>